<evidence type="ECO:0000313" key="2">
    <source>
        <dbReference type="EMBL" id="KAK9868839.1"/>
    </source>
</evidence>
<evidence type="ECO:0000313" key="3">
    <source>
        <dbReference type="Proteomes" id="UP001485043"/>
    </source>
</evidence>
<keyword evidence="3" id="KW-1185">Reference proteome</keyword>
<organism evidence="2 3">
    <name type="scientific">Apatococcus fuscideae</name>
    <dbReference type="NCBI Taxonomy" id="2026836"/>
    <lineage>
        <taxon>Eukaryota</taxon>
        <taxon>Viridiplantae</taxon>
        <taxon>Chlorophyta</taxon>
        <taxon>core chlorophytes</taxon>
        <taxon>Trebouxiophyceae</taxon>
        <taxon>Chlorellales</taxon>
        <taxon>Chlorellaceae</taxon>
        <taxon>Apatococcus</taxon>
    </lineage>
</organism>
<feature type="signal peptide" evidence="1">
    <location>
        <begin position="1"/>
        <end position="18"/>
    </location>
</feature>
<protein>
    <submittedName>
        <fullName evidence="2">Uncharacterized protein</fullName>
    </submittedName>
</protein>
<sequence>MRSFSVVLLLAGLLQVRSDVPLEWEVWSQGAQRHLLTEYAAHSPTPAPGGCPPSISQPFGSWLNGWQNAGRPEAAQANSDWTSVQARVGECQNIVSDYSTSVLVSLQTATQGLSYAVGQLTFQTASSQGAVTKAVSQAISSLQSCSAVAAVQGYSSAVAHYNQAAAEASNCLAASNSGHNDAGCASKIAGYSSTFS</sequence>
<reference evidence="2 3" key="1">
    <citation type="journal article" date="2024" name="Nat. Commun.">
        <title>Phylogenomics reveals the evolutionary origins of lichenization in chlorophyte algae.</title>
        <authorList>
            <person name="Puginier C."/>
            <person name="Libourel C."/>
            <person name="Otte J."/>
            <person name="Skaloud P."/>
            <person name="Haon M."/>
            <person name="Grisel S."/>
            <person name="Petersen M."/>
            <person name="Berrin J.G."/>
            <person name="Delaux P.M."/>
            <person name="Dal Grande F."/>
            <person name="Keller J."/>
        </authorList>
    </citation>
    <scope>NUCLEOTIDE SEQUENCE [LARGE SCALE GENOMIC DNA]</scope>
    <source>
        <strain evidence="2 3">SAG 2523</strain>
    </source>
</reference>
<feature type="chain" id="PRO_5043654449" evidence="1">
    <location>
        <begin position="19"/>
        <end position="196"/>
    </location>
</feature>
<gene>
    <name evidence="2" type="ORF">WJX84_001570</name>
</gene>
<dbReference type="Proteomes" id="UP001485043">
    <property type="component" value="Unassembled WGS sequence"/>
</dbReference>
<dbReference type="AlphaFoldDB" id="A0AAW1TJE4"/>
<evidence type="ECO:0000256" key="1">
    <source>
        <dbReference type="SAM" id="SignalP"/>
    </source>
</evidence>
<proteinExistence type="predicted"/>
<name>A0AAW1TJE4_9CHLO</name>
<accession>A0AAW1TJE4</accession>
<dbReference type="EMBL" id="JALJOV010000010">
    <property type="protein sequence ID" value="KAK9868839.1"/>
    <property type="molecule type" value="Genomic_DNA"/>
</dbReference>
<comment type="caution">
    <text evidence="2">The sequence shown here is derived from an EMBL/GenBank/DDBJ whole genome shotgun (WGS) entry which is preliminary data.</text>
</comment>
<keyword evidence="1" id="KW-0732">Signal</keyword>